<name>A0ABS5A5W8_9PSEU</name>
<accession>A0ABS5A5W8</accession>
<dbReference type="Proteomes" id="UP001519363">
    <property type="component" value="Unassembled WGS sequence"/>
</dbReference>
<dbReference type="Gene3D" id="1.25.40.10">
    <property type="entry name" value="Tetratricopeptide repeat domain"/>
    <property type="match status" value="2"/>
</dbReference>
<dbReference type="InterPro" id="IPR019734">
    <property type="entry name" value="TPR_rpt"/>
</dbReference>
<feature type="repeat" description="TPR" evidence="1">
    <location>
        <begin position="447"/>
        <end position="480"/>
    </location>
</feature>
<dbReference type="Pfam" id="PF13424">
    <property type="entry name" value="TPR_12"/>
    <property type="match status" value="1"/>
</dbReference>
<keyword evidence="3" id="KW-1185">Reference proteome</keyword>
<proteinExistence type="predicted"/>
<dbReference type="InterPro" id="IPR027417">
    <property type="entry name" value="P-loop_NTPase"/>
</dbReference>
<reference evidence="2 3" key="1">
    <citation type="submission" date="2021-03" db="EMBL/GenBank/DDBJ databases">
        <title>Sequencing the genomes of 1000 actinobacteria strains.</title>
        <authorList>
            <person name="Klenk H.-P."/>
        </authorList>
    </citation>
    <scope>NUCLEOTIDE SEQUENCE [LARGE SCALE GENOMIC DNA]</scope>
    <source>
        <strain evidence="2 3">DSM 44580</strain>
    </source>
</reference>
<dbReference type="InterPro" id="IPR011990">
    <property type="entry name" value="TPR-like_helical_dom_sf"/>
</dbReference>
<dbReference type="PANTHER" id="PTHR47691">
    <property type="entry name" value="REGULATOR-RELATED"/>
    <property type="match status" value="1"/>
</dbReference>
<dbReference type="PRINTS" id="PR00364">
    <property type="entry name" value="DISEASERSIST"/>
</dbReference>
<keyword evidence="1" id="KW-0802">TPR repeat</keyword>
<evidence type="ECO:0000313" key="3">
    <source>
        <dbReference type="Proteomes" id="UP001519363"/>
    </source>
</evidence>
<dbReference type="PROSITE" id="PS50005">
    <property type="entry name" value="TPR"/>
    <property type="match status" value="1"/>
</dbReference>
<dbReference type="EMBL" id="JAGIOO010000001">
    <property type="protein sequence ID" value="MBP2471642.1"/>
    <property type="molecule type" value="Genomic_DNA"/>
</dbReference>
<dbReference type="Gene3D" id="3.40.50.300">
    <property type="entry name" value="P-loop containing nucleotide triphosphate hydrolases"/>
    <property type="match status" value="1"/>
</dbReference>
<evidence type="ECO:0000313" key="2">
    <source>
        <dbReference type="EMBL" id="MBP2471642.1"/>
    </source>
</evidence>
<gene>
    <name evidence="2" type="ORF">JOF53_000514</name>
</gene>
<sequence>MTHNQHSGPVHGVLVQAQTIGGVTVSQPAPTPVPHQLPSAPPGFVGRDAELGKITGPVVALAGTGGVGKTALALHWAHRHRAEFPDGQLFADLRGFSPEDSPVPPEAVLRGFLDALGVPTPPPDPAAHFRTLLAERRVLVVLDNAATAAQVQPLLPGAPGCVVLVTSRDHLPGLLAAGAAHVPVGTLSGPESHDLLAARLGHDRLAAEPEATGALLTACGGFPLMLTLVAARAATQPGVPLAEIAADLATLDEDGPALHAVLSWSFRALSTVDQEAFARLGQAPGPDIGLRAACHLLDFPEPGTRAVLRRLERASLLTRQRGDRWRMHDLVRDFAARTHPDPSATTRVVEHYVRTALAANHRLDDLHEAPVPVPDLPFTETSALAWFDAEHDCLTAAVEHADDERAWLLAWTLTTYQQRRGHLQAHLDAWRAGLAAAHRLGEPYRHTTAHRLLGRAHARLGQHDEALVHFQHALAIPQDDTARAHTHRALAHVLSALGNHDTAVTHASYALALLLRSDSEEWAAKALNDLGWYEARAGDFAEASRVCADALDRSRRRGYRDGMVNARHSLGWLAHRAGAHAEAAEHLREAVALAQELGDRYQEATSLSLLADALHALADPAAPAVRAQADALLLAQGRADTT</sequence>
<protein>
    <submittedName>
        <fullName evidence="2">Tetratricopeptide (TPR) repeat protein</fullName>
    </submittedName>
</protein>
<comment type="caution">
    <text evidence="2">The sequence shown here is derived from an EMBL/GenBank/DDBJ whole genome shotgun (WGS) entry which is preliminary data.</text>
</comment>
<dbReference type="Pfam" id="PF13374">
    <property type="entry name" value="TPR_10"/>
    <property type="match status" value="1"/>
</dbReference>
<dbReference type="PANTHER" id="PTHR47691:SF3">
    <property type="entry name" value="HTH-TYPE TRANSCRIPTIONAL REGULATOR RV0890C-RELATED"/>
    <property type="match status" value="1"/>
</dbReference>
<dbReference type="SUPFAM" id="SSF48452">
    <property type="entry name" value="TPR-like"/>
    <property type="match status" value="2"/>
</dbReference>
<dbReference type="RefSeq" id="WP_245372667.1">
    <property type="nucleotide sequence ID" value="NZ_JAGIOO010000001.1"/>
</dbReference>
<evidence type="ECO:0000256" key="1">
    <source>
        <dbReference type="PROSITE-ProRule" id="PRU00339"/>
    </source>
</evidence>
<dbReference type="SMART" id="SM00028">
    <property type="entry name" value="TPR"/>
    <property type="match status" value="4"/>
</dbReference>
<organism evidence="2 3">
    <name type="scientific">Crossiella equi</name>
    <dbReference type="NCBI Taxonomy" id="130796"/>
    <lineage>
        <taxon>Bacteria</taxon>
        <taxon>Bacillati</taxon>
        <taxon>Actinomycetota</taxon>
        <taxon>Actinomycetes</taxon>
        <taxon>Pseudonocardiales</taxon>
        <taxon>Pseudonocardiaceae</taxon>
        <taxon>Crossiella</taxon>
    </lineage>
</organism>
<dbReference type="SUPFAM" id="SSF52540">
    <property type="entry name" value="P-loop containing nucleoside triphosphate hydrolases"/>
    <property type="match status" value="1"/>
</dbReference>